<evidence type="ECO:0000313" key="3">
    <source>
        <dbReference type="EMBL" id="ROT83037.1"/>
    </source>
</evidence>
<dbReference type="EMBL" id="QCYY01000749">
    <property type="protein sequence ID" value="ROT83037.1"/>
    <property type="molecule type" value="Genomic_DNA"/>
</dbReference>
<sequence length="117" mass="13258">MVYSGHARRLPSKEHIKAGPQTTASYFSSSKATNNTRTRTLTLPISTVQASATKMRFLFVLIVACSLLGTALSMPQFRDVRNEVASNFFIRPFFSRNQRLRPARRQPYVMDDFLGGR</sequence>
<protein>
    <submittedName>
        <fullName evidence="3">Uncharacterized protein</fullName>
    </submittedName>
</protein>
<reference evidence="3 4" key="2">
    <citation type="submission" date="2019-01" db="EMBL/GenBank/DDBJ databases">
        <title>The decoding of complex shrimp genome reveals the adaptation for benthos swimmer, frequently molting mechanism and breeding impact on genome.</title>
        <authorList>
            <person name="Sun Y."/>
            <person name="Gao Y."/>
            <person name="Yu Y."/>
        </authorList>
    </citation>
    <scope>NUCLEOTIDE SEQUENCE [LARGE SCALE GENOMIC DNA]</scope>
    <source>
        <tissue evidence="3">Muscle</tissue>
    </source>
</reference>
<feature type="transmembrane region" description="Helical" evidence="2">
    <location>
        <begin position="57"/>
        <end position="77"/>
    </location>
</feature>
<evidence type="ECO:0000256" key="1">
    <source>
        <dbReference type="SAM" id="MobiDB-lite"/>
    </source>
</evidence>
<reference evidence="3 4" key="1">
    <citation type="submission" date="2018-04" db="EMBL/GenBank/DDBJ databases">
        <authorList>
            <person name="Zhang X."/>
            <person name="Yuan J."/>
            <person name="Li F."/>
            <person name="Xiang J."/>
        </authorList>
    </citation>
    <scope>NUCLEOTIDE SEQUENCE [LARGE SCALE GENOMIC DNA]</scope>
    <source>
        <tissue evidence="3">Muscle</tissue>
    </source>
</reference>
<feature type="region of interest" description="Disordered" evidence="1">
    <location>
        <begin position="1"/>
        <end position="33"/>
    </location>
</feature>
<keyword evidence="2" id="KW-1133">Transmembrane helix</keyword>
<accession>A0A423U2T2</accession>
<comment type="caution">
    <text evidence="3">The sequence shown here is derived from an EMBL/GenBank/DDBJ whole genome shotgun (WGS) entry which is preliminary data.</text>
</comment>
<keyword evidence="2" id="KW-0472">Membrane</keyword>
<dbReference type="AlphaFoldDB" id="A0A423U2T2"/>
<name>A0A423U2T2_PENVA</name>
<feature type="compositionally biased region" description="Basic residues" evidence="1">
    <location>
        <begin position="1"/>
        <end position="10"/>
    </location>
</feature>
<gene>
    <name evidence="3" type="ORF">C7M84_023794</name>
</gene>
<feature type="compositionally biased region" description="Polar residues" evidence="1">
    <location>
        <begin position="20"/>
        <end position="32"/>
    </location>
</feature>
<keyword evidence="2" id="KW-0812">Transmembrane</keyword>
<proteinExistence type="predicted"/>
<organism evidence="3 4">
    <name type="scientific">Penaeus vannamei</name>
    <name type="common">Whiteleg shrimp</name>
    <name type="synonym">Litopenaeus vannamei</name>
    <dbReference type="NCBI Taxonomy" id="6689"/>
    <lineage>
        <taxon>Eukaryota</taxon>
        <taxon>Metazoa</taxon>
        <taxon>Ecdysozoa</taxon>
        <taxon>Arthropoda</taxon>
        <taxon>Crustacea</taxon>
        <taxon>Multicrustacea</taxon>
        <taxon>Malacostraca</taxon>
        <taxon>Eumalacostraca</taxon>
        <taxon>Eucarida</taxon>
        <taxon>Decapoda</taxon>
        <taxon>Dendrobranchiata</taxon>
        <taxon>Penaeoidea</taxon>
        <taxon>Penaeidae</taxon>
        <taxon>Penaeus</taxon>
    </lineage>
</organism>
<dbReference type="Proteomes" id="UP000283509">
    <property type="component" value="Unassembled WGS sequence"/>
</dbReference>
<keyword evidence="4" id="KW-1185">Reference proteome</keyword>
<evidence type="ECO:0000313" key="4">
    <source>
        <dbReference type="Proteomes" id="UP000283509"/>
    </source>
</evidence>
<evidence type="ECO:0000256" key="2">
    <source>
        <dbReference type="SAM" id="Phobius"/>
    </source>
</evidence>